<keyword evidence="8 12" id="KW-0418">Kinase</keyword>
<dbReference type="Proteomes" id="UP000267535">
    <property type="component" value="Unassembled WGS sequence"/>
</dbReference>
<proteinExistence type="predicted"/>
<evidence type="ECO:0000256" key="4">
    <source>
        <dbReference type="ARBA" id="ARBA00022475"/>
    </source>
</evidence>
<dbReference type="Gene3D" id="1.10.287.130">
    <property type="match status" value="1"/>
</dbReference>
<dbReference type="InterPro" id="IPR004358">
    <property type="entry name" value="Sig_transdc_His_kin-like_C"/>
</dbReference>
<evidence type="ECO:0000256" key="6">
    <source>
        <dbReference type="ARBA" id="ARBA00022679"/>
    </source>
</evidence>
<dbReference type="GO" id="GO:0000155">
    <property type="term" value="F:phosphorelay sensor kinase activity"/>
    <property type="evidence" value="ECO:0007669"/>
    <property type="project" value="InterPro"/>
</dbReference>
<dbReference type="AlphaFoldDB" id="A0A3P1SQZ8"/>
<keyword evidence="7" id="KW-0547">Nucleotide-binding</keyword>
<keyword evidence="10" id="KW-0472">Membrane</keyword>
<comment type="caution">
    <text evidence="12">The sequence shown here is derived from an EMBL/GenBank/DDBJ whole genome shotgun (WGS) entry which is preliminary data.</text>
</comment>
<evidence type="ECO:0000313" key="12">
    <source>
        <dbReference type="EMBL" id="RRC98592.1"/>
    </source>
</evidence>
<keyword evidence="4" id="KW-1003">Cell membrane</keyword>
<dbReference type="InterPro" id="IPR050980">
    <property type="entry name" value="2C_sensor_his_kinase"/>
</dbReference>
<keyword evidence="6" id="KW-0808">Transferase</keyword>
<dbReference type="CDD" id="cd00082">
    <property type="entry name" value="HisKA"/>
    <property type="match status" value="1"/>
</dbReference>
<dbReference type="EC" id="2.7.13.3" evidence="3"/>
<evidence type="ECO:0000256" key="10">
    <source>
        <dbReference type="SAM" id="Phobius"/>
    </source>
</evidence>
<evidence type="ECO:0000256" key="1">
    <source>
        <dbReference type="ARBA" id="ARBA00000085"/>
    </source>
</evidence>
<dbReference type="SMART" id="SM00387">
    <property type="entry name" value="HATPase_c"/>
    <property type="match status" value="1"/>
</dbReference>
<feature type="transmembrane region" description="Helical" evidence="10">
    <location>
        <begin position="121"/>
        <end position="138"/>
    </location>
</feature>
<dbReference type="Gene3D" id="3.30.565.10">
    <property type="entry name" value="Histidine kinase-like ATPase, C-terminal domain"/>
    <property type="match status" value="1"/>
</dbReference>
<keyword evidence="9" id="KW-0067">ATP-binding</keyword>
<evidence type="ECO:0000256" key="5">
    <source>
        <dbReference type="ARBA" id="ARBA00022553"/>
    </source>
</evidence>
<keyword evidence="10" id="KW-1133">Transmembrane helix</keyword>
<dbReference type="InterPro" id="IPR003661">
    <property type="entry name" value="HisK_dim/P_dom"/>
</dbReference>
<dbReference type="SUPFAM" id="SSF55874">
    <property type="entry name" value="ATPase domain of HSP90 chaperone/DNA topoisomerase II/histidine kinase"/>
    <property type="match status" value="1"/>
</dbReference>
<dbReference type="PRINTS" id="PR00344">
    <property type="entry name" value="BCTRLSENSOR"/>
</dbReference>
<dbReference type="InterPro" id="IPR036890">
    <property type="entry name" value="HATPase_C_sf"/>
</dbReference>
<keyword evidence="10" id="KW-0812">Transmembrane</keyword>
<keyword evidence="5" id="KW-0597">Phosphoprotein</keyword>
<evidence type="ECO:0000256" key="8">
    <source>
        <dbReference type="ARBA" id="ARBA00022777"/>
    </source>
</evidence>
<feature type="domain" description="Histidine kinase" evidence="11">
    <location>
        <begin position="213"/>
        <end position="417"/>
    </location>
</feature>
<dbReference type="PANTHER" id="PTHR44936">
    <property type="entry name" value="SENSOR PROTEIN CREC"/>
    <property type="match status" value="1"/>
</dbReference>
<name>A0A3P1SQZ8_9GAMM</name>
<dbReference type="EMBL" id="RQXV01000007">
    <property type="protein sequence ID" value="RRC98592.1"/>
    <property type="molecule type" value="Genomic_DNA"/>
</dbReference>
<dbReference type="InterPro" id="IPR036097">
    <property type="entry name" value="HisK_dim/P_sf"/>
</dbReference>
<accession>A0A3P1SQZ8</accession>
<evidence type="ECO:0000259" key="11">
    <source>
        <dbReference type="PROSITE" id="PS50109"/>
    </source>
</evidence>
<evidence type="ECO:0000256" key="3">
    <source>
        <dbReference type="ARBA" id="ARBA00012438"/>
    </source>
</evidence>
<sequence length="423" mass="47507">MNSISNTRHQLLQLSYIRTITIFGQCALLLYLFFILQVDLNFWFSAFALLAMALLNLMTLYRLKSSLPLTQLEFFFQLSADIVFYGCLLYQVGGVSNPFSALLLMPLIISATALPKSFTWLTGLLVATCYTLLLRHYVPITLPDTGHQHQAQALLNLHMFGMWINFILTAALIAWFIVDIRDSLQEKEQSLNKAREGNLHNQQLLSLATMAAGTAHEMGTPLATMRVLLHEMRLDNPNDSPLQEDLITLQNQVQNCSDRLQHLAESVREEQNESHLIPADQFLNELLDRWVLLRPTAQFDDPEFNNKSYPTIFSSIPLQQAFINLLNNAADASPEPLRIWTELQEDNMLFKIHDQGPGIPLDQAEEIGKPFVTTKGKGLGIGLFLSASALNSYGGQVNLFNHPDGGTLTEISLPIDSQENHDG</sequence>
<feature type="transmembrane region" description="Helical" evidence="10">
    <location>
        <begin position="42"/>
        <end position="62"/>
    </location>
</feature>
<dbReference type="InterPro" id="IPR005467">
    <property type="entry name" value="His_kinase_dom"/>
</dbReference>
<keyword evidence="13" id="KW-1185">Reference proteome</keyword>
<dbReference type="PANTHER" id="PTHR44936:SF10">
    <property type="entry name" value="SENSOR PROTEIN RSTB"/>
    <property type="match status" value="1"/>
</dbReference>
<feature type="transmembrane region" description="Helical" evidence="10">
    <location>
        <begin position="158"/>
        <end position="178"/>
    </location>
</feature>
<comment type="catalytic activity">
    <reaction evidence="1">
        <text>ATP + protein L-histidine = ADP + protein N-phospho-L-histidine.</text>
        <dbReference type="EC" id="2.7.13.3"/>
    </reaction>
</comment>
<dbReference type="InterPro" id="IPR003594">
    <property type="entry name" value="HATPase_dom"/>
</dbReference>
<dbReference type="OrthoDB" id="9785252at2"/>
<dbReference type="GO" id="GO:0005524">
    <property type="term" value="F:ATP binding"/>
    <property type="evidence" value="ECO:0007669"/>
    <property type="project" value="UniProtKB-KW"/>
</dbReference>
<organism evidence="12 13">
    <name type="scientific">Amphritea balenae</name>
    <dbReference type="NCBI Taxonomy" id="452629"/>
    <lineage>
        <taxon>Bacteria</taxon>
        <taxon>Pseudomonadati</taxon>
        <taxon>Pseudomonadota</taxon>
        <taxon>Gammaproteobacteria</taxon>
        <taxon>Oceanospirillales</taxon>
        <taxon>Oceanospirillaceae</taxon>
        <taxon>Amphritea</taxon>
    </lineage>
</organism>
<evidence type="ECO:0000256" key="9">
    <source>
        <dbReference type="ARBA" id="ARBA00022840"/>
    </source>
</evidence>
<evidence type="ECO:0000256" key="2">
    <source>
        <dbReference type="ARBA" id="ARBA00004651"/>
    </source>
</evidence>
<evidence type="ECO:0000256" key="7">
    <source>
        <dbReference type="ARBA" id="ARBA00022741"/>
    </source>
</evidence>
<dbReference type="Pfam" id="PF02518">
    <property type="entry name" value="HATPase_c"/>
    <property type="match status" value="1"/>
</dbReference>
<feature type="transmembrane region" description="Helical" evidence="10">
    <location>
        <begin position="16"/>
        <end position="36"/>
    </location>
</feature>
<evidence type="ECO:0000313" key="13">
    <source>
        <dbReference type="Proteomes" id="UP000267535"/>
    </source>
</evidence>
<reference evidence="12 13" key="1">
    <citation type="submission" date="2018-11" db="EMBL/GenBank/DDBJ databases">
        <title>The draft genome sequence of Amphritea balenae JAMM 1525T.</title>
        <authorList>
            <person name="Fang Z."/>
            <person name="Zhang Y."/>
            <person name="Han X."/>
        </authorList>
    </citation>
    <scope>NUCLEOTIDE SEQUENCE [LARGE SCALE GENOMIC DNA]</scope>
    <source>
        <strain evidence="12 13">JAMM 1525</strain>
    </source>
</reference>
<dbReference type="RefSeq" id="WP_124926653.1">
    <property type="nucleotide sequence ID" value="NZ_BMOH01000002.1"/>
</dbReference>
<dbReference type="SUPFAM" id="SSF47384">
    <property type="entry name" value="Homodimeric domain of signal transducing histidine kinase"/>
    <property type="match status" value="1"/>
</dbReference>
<comment type="subcellular location">
    <subcellularLocation>
        <location evidence="2">Cell membrane</location>
        <topology evidence="2">Multi-pass membrane protein</topology>
    </subcellularLocation>
</comment>
<protein>
    <recommendedName>
        <fullName evidence="3">histidine kinase</fullName>
        <ecNumber evidence="3">2.7.13.3</ecNumber>
    </recommendedName>
</protein>
<dbReference type="PROSITE" id="PS50109">
    <property type="entry name" value="HIS_KIN"/>
    <property type="match status" value="1"/>
</dbReference>
<gene>
    <name evidence="12" type="ORF">EHS89_13355</name>
</gene>
<dbReference type="GO" id="GO:0005886">
    <property type="term" value="C:plasma membrane"/>
    <property type="evidence" value="ECO:0007669"/>
    <property type="project" value="UniProtKB-SubCell"/>
</dbReference>